<keyword evidence="2" id="KW-1185">Reference proteome</keyword>
<dbReference type="HOGENOM" id="CLU_1530209_0_0_5"/>
<reference evidence="2" key="1">
    <citation type="journal article" date="2010" name="ISME J.">
        <title>The complete genome sequence of the algal symbiont Dinoroseobacter shibae: a hitchhiker's guide to life in the sea.</title>
        <authorList>
            <person name="Wagner-Dobler I."/>
            <person name="Ballhausen B."/>
            <person name="Berger M."/>
            <person name="Brinkhoff T."/>
            <person name="Buchholz I."/>
            <person name="Bunk B."/>
            <person name="Cypionka H."/>
            <person name="Daniel R."/>
            <person name="Drepper T."/>
            <person name="Gerdts G."/>
            <person name="Hahnke S."/>
            <person name="Han C."/>
            <person name="Jahn D."/>
            <person name="Kalhoefer D."/>
            <person name="Kiss H."/>
            <person name="Klenk H.P."/>
            <person name="Kyrpides N."/>
            <person name="Liebl W."/>
            <person name="Liesegang H."/>
            <person name="Meincke L."/>
            <person name="Pati A."/>
            <person name="Petersen J."/>
            <person name="Piekarski T."/>
            <person name="Pommerenke C."/>
            <person name="Pradella S."/>
            <person name="Pukall R."/>
            <person name="Rabus R."/>
            <person name="Stackebrandt E."/>
            <person name="Thole S."/>
            <person name="Thompson L."/>
            <person name="Tielen P."/>
            <person name="Tomasch J."/>
            <person name="von Jan M."/>
            <person name="Wanphrut N."/>
            <person name="Wichels A."/>
            <person name="Zech H."/>
            <person name="Simon M."/>
        </authorList>
    </citation>
    <scope>NUCLEOTIDE SEQUENCE [LARGE SCALE GENOMIC DNA]</scope>
    <source>
        <strain evidence="2">DSM 16493 / NCIMB 14021 / DFL 12</strain>
    </source>
</reference>
<accession>A8LHN8</accession>
<evidence type="ECO:0000313" key="1">
    <source>
        <dbReference type="EMBL" id="ABV92835.1"/>
    </source>
</evidence>
<dbReference type="AlphaFoldDB" id="A8LHN8"/>
<proteinExistence type="predicted"/>
<gene>
    <name evidence="1" type="ordered locus">Dshi_1093</name>
</gene>
<dbReference type="EMBL" id="CP000830">
    <property type="protein sequence ID" value="ABV92835.1"/>
    <property type="molecule type" value="Genomic_DNA"/>
</dbReference>
<sequence>MLVGDREIVPLPPAAVLVATRSGAEWVGFEIFLKTRHWVEKLKFCDTISDSFYQEIIASRNAMCCSGPCRATFPAQPTRRSCSNTETQMAHDFHWLLAMHTTAARFGDGLKPELAALLGGHATRFGPDVRPLGRVPVSAGPADQFATKAQLAKLGIPSIAPAPAVHADLETADST</sequence>
<evidence type="ECO:0000313" key="2">
    <source>
        <dbReference type="Proteomes" id="UP000006833"/>
    </source>
</evidence>
<dbReference type="STRING" id="398580.Dshi_1093"/>
<dbReference type="Proteomes" id="UP000006833">
    <property type="component" value="Chromosome"/>
</dbReference>
<dbReference type="KEGG" id="dsh:Dshi_1093"/>
<organism evidence="1 2">
    <name type="scientific">Dinoroseobacter shibae (strain DSM 16493 / NCIMB 14021 / DFL 12)</name>
    <dbReference type="NCBI Taxonomy" id="398580"/>
    <lineage>
        <taxon>Bacteria</taxon>
        <taxon>Pseudomonadati</taxon>
        <taxon>Pseudomonadota</taxon>
        <taxon>Alphaproteobacteria</taxon>
        <taxon>Rhodobacterales</taxon>
        <taxon>Roseobacteraceae</taxon>
        <taxon>Dinoroseobacter</taxon>
    </lineage>
</organism>
<protein>
    <submittedName>
        <fullName evidence="1">Uncharacterized protein</fullName>
    </submittedName>
</protein>
<name>A8LHN8_DINSH</name>